<dbReference type="Gramene" id="HORVU.MOREX.r2.6HG0483140.1">
    <property type="protein sequence ID" value="HORVU.MOREX.r2.6HG0483140.1.CDS.1"/>
    <property type="gene ID" value="HORVU.MOREX.r2.6HG0483140"/>
</dbReference>
<sequence length="118" mass="13185">MIGLDRFQVTKNICCRRRRARGETRRADGGLFSMASDRRCSPTVVVHTVHLPVLFSSAGTLGIRRALCLVARGTAVSGWWSSPRCCMHWVIATGLLHSDGAVLPWFYFSLQLSTNMFK</sequence>
<dbReference type="AlphaFoldDB" id="A0A8I7BBU2"/>
<dbReference type="Gramene" id="HORVU.MOREX.r3.6HG0582760.1">
    <property type="protein sequence ID" value="HORVU.MOREX.r3.6HG0582760.1.CDS1"/>
    <property type="gene ID" value="HORVU.MOREX.r3.6HG0582760"/>
</dbReference>
<organism evidence="1 2">
    <name type="scientific">Hordeum vulgare subsp. vulgare</name>
    <name type="common">Domesticated barley</name>
    <dbReference type="NCBI Taxonomy" id="112509"/>
    <lineage>
        <taxon>Eukaryota</taxon>
        <taxon>Viridiplantae</taxon>
        <taxon>Streptophyta</taxon>
        <taxon>Embryophyta</taxon>
        <taxon>Tracheophyta</taxon>
        <taxon>Spermatophyta</taxon>
        <taxon>Magnoliopsida</taxon>
        <taxon>Liliopsida</taxon>
        <taxon>Poales</taxon>
        <taxon>Poaceae</taxon>
        <taxon>BOP clade</taxon>
        <taxon>Pooideae</taxon>
        <taxon>Triticodae</taxon>
        <taxon>Triticeae</taxon>
        <taxon>Hordeinae</taxon>
        <taxon>Hordeum</taxon>
    </lineage>
</organism>
<dbReference type="Proteomes" id="UP000011116">
    <property type="component" value="Chromosome 6H"/>
</dbReference>
<dbReference type="EnsemblPlants" id="HORVU.MOREX.r3.6HG0582760.1">
    <property type="protein sequence ID" value="HORVU.MOREX.r3.6HG0582760.1.CDS1"/>
    <property type="gene ID" value="HORVU.MOREX.r3.6HG0582760"/>
</dbReference>
<proteinExistence type="predicted"/>
<accession>A0A8I7BBU2</accession>
<protein>
    <submittedName>
        <fullName evidence="1">Uncharacterized protein</fullName>
    </submittedName>
</protein>
<reference evidence="1" key="2">
    <citation type="submission" date="2020-10" db="EMBL/GenBank/DDBJ databases">
        <authorList>
            <person name="Scholz U."/>
            <person name="Mascher M."/>
            <person name="Fiebig A."/>
        </authorList>
    </citation>
    <scope>NUCLEOTIDE SEQUENCE [LARGE SCALE GENOMIC DNA]</scope>
    <source>
        <strain evidence="1">cv. Morex</strain>
    </source>
</reference>
<name>A0A8I7BBU2_HORVV</name>
<reference evidence="1" key="3">
    <citation type="submission" date="2022-01" db="UniProtKB">
        <authorList>
            <consortium name="EnsemblPlants"/>
        </authorList>
    </citation>
    <scope>IDENTIFICATION</scope>
    <source>
        <strain evidence="1">subsp. vulgare</strain>
    </source>
</reference>
<evidence type="ECO:0000313" key="1">
    <source>
        <dbReference type="EnsemblPlants" id="HORVU.MOREX.r3.6HG0582760.1.CDS1"/>
    </source>
</evidence>
<reference evidence="2" key="1">
    <citation type="journal article" date="2012" name="Nature">
        <title>A physical, genetic and functional sequence assembly of the barley genome.</title>
        <authorList>
            <consortium name="The International Barley Genome Sequencing Consortium"/>
            <person name="Mayer K.F."/>
            <person name="Waugh R."/>
            <person name="Brown J.W."/>
            <person name="Schulman A."/>
            <person name="Langridge P."/>
            <person name="Platzer M."/>
            <person name="Fincher G.B."/>
            <person name="Muehlbauer G.J."/>
            <person name="Sato K."/>
            <person name="Close T.J."/>
            <person name="Wise R.P."/>
            <person name="Stein N."/>
        </authorList>
    </citation>
    <scope>NUCLEOTIDE SEQUENCE [LARGE SCALE GENOMIC DNA]</scope>
    <source>
        <strain evidence="2">cv. Morex</strain>
    </source>
</reference>
<evidence type="ECO:0000313" key="2">
    <source>
        <dbReference type="Proteomes" id="UP000011116"/>
    </source>
</evidence>
<keyword evidence="2" id="KW-1185">Reference proteome</keyword>